<comment type="similarity">
    <text evidence="9">In the N-terminal section; belongs to the UPF0012 family.</text>
</comment>
<dbReference type="Gene3D" id="3.30.428.10">
    <property type="entry name" value="HIT-like"/>
    <property type="match status" value="1"/>
</dbReference>
<dbReference type="PANTHER" id="PTHR23088">
    <property type="entry name" value="NITRILASE-RELATED"/>
    <property type="match status" value="1"/>
</dbReference>
<dbReference type="InterPro" id="IPR036265">
    <property type="entry name" value="HIT-like_sf"/>
</dbReference>
<organism evidence="17 18">
    <name type="scientific">Blomia tropicalis</name>
    <name type="common">Mite</name>
    <dbReference type="NCBI Taxonomy" id="40697"/>
    <lineage>
        <taxon>Eukaryota</taxon>
        <taxon>Metazoa</taxon>
        <taxon>Ecdysozoa</taxon>
        <taxon>Arthropoda</taxon>
        <taxon>Chelicerata</taxon>
        <taxon>Arachnida</taxon>
        <taxon>Acari</taxon>
        <taxon>Acariformes</taxon>
        <taxon>Sarcoptiformes</taxon>
        <taxon>Astigmata</taxon>
        <taxon>Glycyphagoidea</taxon>
        <taxon>Echimyopodidae</taxon>
        <taxon>Blomia</taxon>
    </lineage>
</organism>
<keyword evidence="5" id="KW-0378">Hydrolase</keyword>
<dbReference type="InterPro" id="IPR011146">
    <property type="entry name" value="HIT-like"/>
</dbReference>
<evidence type="ECO:0000256" key="12">
    <source>
        <dbReference type="PIRSR" id="PIRSR639383-2"/>
    </source>
</evidence>
<dbReference type="InterPro" id="IPR036526">
    <property type="entry name" value="C-N_Hydrolase_sf"/>
</dbReference>
<dbReference type="SUPFAM" id="SSF56317">
    <property type="entry name" value="Carbon-nitrogen hydrolase"/>
    <property type="match status" value="1"/>
</dbReference>
<dbReference type="PROSITE" id="PS00892">
    <property type="entry name" value="HIT_1"/>
    <property type="match status" value="1"/>
</dbReference>
<name>A0A9Q0M8D3_BLOTA</name>
<dbReference type="Pfam" id="PF01230">
    <property type="entry name" value="HIT"/>
    <property type="match status" value="1"/>
</dbReference>
<dbReference type="InterPro" id="IPR039383">
    <property type="entry name" value="FHIT"/>
</dbReference>
<keyword evidence="4" id="KW-0547">Nucleotide-binding</keyword>
<dbReference type="Proteomes" id="UP001142055">
    <property type="component" value="Chromosome 2"/>
</dbReference>
<dbReference type="InterPro" id="IPR003010">
    <property type="entry name" value="C-N_Hydrolase"/>
</dbReference>
<evidence type="ECO:0000256" key="3">
    <source>
        <dbReference type="ARBA" id="ARBA00012377"/>
    </source>
</evidence>
<evidence type="ECO:0000313" key="18">
    <source>
        <dbReference type="Proteomes" id="UP001142055"/>
    </source>
</evidence>
<dbReference type="SUPFAM" id="SSF54197">
    <property type="entry name" value="HIT-like"/>
    <property type="match status" value="1"/>
</dbReference>
<dbReference type="FunFam" id="3.30.428.10:FF:000011">
    <property type="entry name" value="Fragile histidine triad"/>
    <property type="match status" value="1"/>
</dbReference>
<dbReference type="PROSITE" id="PS01227">
    <property type="entry name" value="UPF0012"/>
    <property type="match status" value="1"/>
</dbReference>
<evidence type="ECO:0000256" key="8">
    <source>
        <dbReference type="ARBA" id="ARBA00057461"/>
    </source>
</evidence>
<dbReference type="InterPro" id="IPR019808">
    <property type="entry name" value="Histidine_triad_CS"/>
</dbReference>
<comment type="function">
    <text evidence="8">Cleaves A-5'-PPP-5'A to yield AMP and ADP.</text>
</comment>
<dbReference type="Pfam" id="PF00795">
    <property type="entry name" value="CN_hydrolase"/>
    <property type="match status" value="1"/>
</dbReference>
<dbReference type="OMA" id="GWHNKKR"/>
<comment type="cofactor">
    <cofactor evidence="1">
        <name>Mn(2+)</name>
        <dbReference type="ChEBI" id="CHEBI:29035"/>
    </cofactor>
</comment>
<evidence type="ECO:0000256" key="11">
    <source>
        <dbReference type="PIRSR" id="PIRSR639383-1"/>
    </source>
</evidence>
<feature type="short sequence motif" description="Histidine triad motif" evidence="14">
    <location>
        <begin position="392"/>
        <end position="396"/>
    </location>
</feature>
<dbReference type="InterPro" id="IPR045254">
    <property type="entry name" value="Nit1/2_C-N_Hydrolase"/>
</dbReference>
<evidence type="ECO:0000256" key="7">
    <source>
        <dbReference type="ARBA" id="ARBA00047780"/>
    </source>
</evidence>
<feature type="binding site" evidence="12">
    <location>
        <position position="324"/>
    </location>
    <ligand>
        <name>substrate</name>
    </ligand>
</feature>
<evidence type="ECO:0000259" key="15">
    <source>
        <dbReference type="PROSITE" id="PS50263"/>
    </source>
</evidence>
<comment type="catalytic activity">
    <reaction evidence="7">
        <text>P(1),P(3)-bis(5'-adenosyl) triphosphate + H2O = AMP + ADP + 2 H(+)</text>
        <dbReference type="Rhea" id="RHEA:13893"/>
        <dbReference type="ChEBI" id="CHEBI:15377"/>
        <dbReference type="ChEBI" id="CHEBI:15378"/>
        <dbReference type="ChEBI" id="CHEBI:58529"/>
        <dbReference type="ChEBI" id="CHEBI:456215"/>
        <dbReference type="ChEBI" id="CHEBI:456216"/>
        <dbReference type="EC" id="3.6.1.29"/>
    </reaction>
</comment>
<evidence type="ECO:0000256" key="1">
    <source>
        <dbReference type="ARBA" id="ARBA00001936"/>
    </source>
</evidence>
<evidence type="ECO:0000256" key="14">
    <source>
        <dbReference type="PROSITE-ProRule" id="PRU00464"/>
    </source>
</evidence>
<accession>A0A9Q0M8D3</accession>
<dbReference type="EMBL" id="JAPWDV010000002">
    <property type="protein sequence ID" value="KAJ6220927.1"/>
    <property type="molecule type" value="Genomic_DNA"/>
</dbReference>
<dbReference type="GO" id="GO:0000166">
    <property type="term" value="F:nucleotide binding"/>
    <property type="evidence" value="ECO:0007669"/>
    <property type="project" value="UniProtKB-KW"/>
</dbReference>
<dbReference type="EC" id="3.6.1.29" evidence="3"/>
<feature type="binding site" evidence="12">
    <location>
        <position position="396"/>
    </location>
    <ligand>
        <name>substrate</name>
    </ligand>
</feature>
<evidence type="ECO:0000256" key="9">
    <source>
        <dbReference type="ARBA" id="ARBA00061127"/>
    </source>
</evidence>
<evidence type="ECO:0000256" key="6">
    <source>
        <dbReference type="ARBA" id="ARBA00023268"/>
    </source>
</evidence>
<gene>
    <name evidence="17" type="ORF">RDWZM_006739</name>
</gene>
<evidence type="ECO:0000256" key="4">
    <source>
        <dbReference type="ARBA" id="ARBA00022741"/>
    </source>
</evidence>
<dbReference type="GO" id="GO:0016811">
    <property type="term" value="F:hydrolase activity, acting on carbon-nitrogen (but not peptide) bonds, in linear amides"/>
    <property type="evidence" value="ECO:0007669"/>
    <property type="project" value="InterPro"/>
</dbReference>
<sequence>MTSQQAKTKIAVVQLNSTEDKARNFRIAQQLIQEATNNGARMAFLPECFDMICSSKKETIENGEAIDGSTVKSYQELARANKIWLSLGGLHEKDPSSTDSRLFNAHLIVNSEGEIVSIYRKVHLFNLDIPGTRLLESEFSQPGNAVIKPVSTPAGNIGMGICYDLRFPEFAISMAKAGAQILTYPSSFTVPTGKAHWEILLRSRAIETQCYVVAAGQVGSHNSKRSSYGNSMIIDPWGVVLAHISKDEPGYAIAEVDFDHLTNVRKRLPVWTDRKPELYGEIIPAHVEYGKSSNDETVFHFGDKTIVQPYQIFARTPLSVGFVNHRPVLPGHMLVSPLRANTKRLSTLTQTEISDLFFLVQKVQSAVEKIYGAGSSTIAIQDGIDAGQSIEHVHVHIVPRKSSDFGGNVDEIYARLQQHDKKDNAFNLRLLSIDEMTQQSKILRENL</sequence>
<dbReference type="OrthoDB" id="680339at2759"/>
<dbReference type="CDD" id="cd07572">
    <property type="entry name" value="nit"/>
    <property type="match status" value="1"/>
</dbReference>
<keyword evidence="18" id="KW-1185">Reference proteome</keyword>
<feature type="domain" description="HIT" evidence="16">
    <location>
        <begin position="298"/>
        <end position="407"/>
    </location>
</feature>
<comment type="subunit">
    <text evidence="2">Homotetramer.</text>
</comment>
<dbReference type="PANTHER" id="PTHR23088:SF27">
    <property type="entry name" value="DEAMINATED GLUTATHIONE AMIDASE"/>
    <property type="match status" value="1"/>
</dbReference>
<dbReference type="InterPro" id="IPR001110">
    <property type="entry name" value="UPF0012_CS"/>
</dbReference>
<dbReference type="FunFam" id="3.60.110.10:FF:000005">
    <property type="entry name" value="nitrilase homolog 1 isoform X1"/>
    <property type="match status" value="1"/>
</dbReference>
<feature type="site" description="Important for induction of apoptosis" evidence="13">
    <location>
        <position position="413"/>
    </location>
</feature>
<dbReference type="CDD" id="cd01275">
    <property type="entry name" value="FHIT"/>
    <property type="match status" value="1"/>
</dbReference>
<feature type="domain" description="CN hydrolase" evidence="15">
    <location>
        <begin position="8"/>
        <end position="258"/>
    </location>
</feature>
<dbReference type="PROSITE" id="PS51084">
    <property type="entry name" value="HIT_2"/>
    <property type="match status" value="1"/>
</dbReference>
<feature type="active site" description="Tele-AMP-histidine intermediate" evidence="11">
    <location>
        <position position="394"/>
    </location>
</feature>
<reference evidence="17" key="1">
    <citation type="submission" date="2022-12" db="EMBL/GenBank/DDBJ databases">
        <title>Genome assemblies of Blomia tropicalis.</title>
        <authorList>
            <person name="Cui Y."/>
        </authorList>
    </citation>
    <scope>NUCLEOTIDE SEQUENCE</scope>
    <source>
        <tissue evidence="17">Adult mites</tissue>
    </source>
</reference>
<comment type="caution">
    <text evidence="17">The sequence shown here is derived from an EMBL/GenBank/DDBJ whole genome shotgun (WGS) entry which is preliminary data.</text>
</comment>
<proteinExistence type="inferred from homology"/>
<dbReference type="Gene3D" id="3.60.110.10">
    <property type="entry name" value="Carbon-nitrogen hydrolase"/>
    <property type="match status" value="1"/>
</dbReference>
<evidence type="ECO:0000256" key="10">
    <source>
        <dbReference type="ARBA" id="ARBA00069577"/>
    </source>
</evidence>
<dbReference type="PROSITE" id="PS50263">
    <property type="entry name" value="CN_HYDROLASE"/>
    <property type="match status" value="1"/>
</dbReference>
<evidence type="ECO:0000256" key="2">
    <source>
        <dbReference type="ARBA" id="ARBA00011881"/>
    </source>
</evidence>
<dbReference type="GO" id="GO:0047710">
    <property type="term" value="F:bis(5'-adenosyl)-triphosphatase activity"/>
    <property type="evidence" value="ECO:0007669"/>
    <property type="project" value="UniProtKB-EC"/>
</dbReference>
<dbReference type="AlphaFoldDB" id="A0A9Q0M8D3"/>
<evidence type="ECO:0000259" key="16">
    <source>
        <dbReference type="PROSITE" id="PS51084"/>
    </source>
</evidence>
<keyword evidence="6" id="KW-0511">Multifunctional enzyme</keyword>
<feature type="binding site" evidence="12">
    <location>
        <position position="381"/>
    </location>
    <ligand>
        <name>substrate</name>
    </ligand>
</feature>
<evidence type="ECO:0000256" key="5">
    <source>
        <dbReference type="ARBA" id="ARBA00022801"/>
    </source>
</evidence>
<protein>
    <recommendedName>
        <fullName evidence="10">Nitrilase and fragile histidine triad fusion protein NitFhit</fullName>
        <ecNumber evidence="3">3.6.1.29</ecNumber>
    </recommendedName>
</protein>
<evidence type="ECO:0000256" key="13">
    <source>
        <dbReference type="PIRSR" id="PIRSR639383-3"/>
    </source>
</evidence>
<evidence type="ECO:0000313" key="17">
    <source>
        <dbReference type="EMBL" id="KAJ6220927.1"/>
    </source>
</evidence>